<accession>A0AAD5YG01</accession>
<dbReference type="Pfam" id="PF13424">
    <property type="entry name" value="TPR_12"/>
    <property type="match status" value="1"/>
</dbReference>
<keyword evidence="2" id="KW-1185">Reference proteome</keyword>
<dbReference type="Proteomes" id="UP001212997">
    <property type="component" value="Unassembled WGS sequence"/>
</dbReference>
<sequence>MQLGRYEESFEYDKDAVEIRRALGEDEPHKYRPLLAKSLYSTAWDLRQLGRYEEAFEYDKDTVEISRASWRG</sequence>
<evidence type="ECO:0008006" key="3">
    <source>
        <dbReference type="Google" id="ProtNLM"/>
    </source>
</evidence>
<evidence type="ECO:0000313" key="2">
    <source>
        <dbReference type="Proteomes" id="UP001212997"/>
    </source>
</evidence>
<dbReference type="InterPro" id="IPR011990">
    <property type="entry name" value="TPR-like_helical_dom_sf"/>
</dbReference>
<dbReference type="SUPFAM" id="SSF48452">
    <property type="entry name" value="TPR-like"/>
    <property type="match status" value="1"/>
</dbReference>
<dbReference type="Gene3D" id="1.25.40.10">
    <property type="entry name" value="Tetratricopeptide repeat domain"/>
    <property type="match status" value="1"/>
</dbReference>
<organism evidence="1 2">
    <name type="scientific">Meripilus lineatus</name>
    <dbReference type="NCBI Taxonomy" id="2056292"/>
    <lineage>
        <taxon>Eukaryota</taxon>
        <taxon>Fungi</taxon>
        <taxon>Dikarya</taxon>
        <taxon>Basidiomycota</taxon>
        <taxon>Agaricomycotina</taxon>
        <taxon>Agaricomycetes</taxon>
        <taxon>Polyporales</taxon>
        <taxon>Meripilaceae</taxon>
        <taxon>Meripilus</taxon>
    </lineage>
</organism>
<dbReference type="EMBL" id="JANAWD010000409">
    <property type="protein sequence ID" value="KAJ3479882.1"/>
    <property type="molecule type" value="Genomic_DNA"/>
</dbReference>
<comment type="caution">
    <text evidence="1">The sequence shown here is derived from an EMBL/GenBank/DDBJ whole genome shotgun (WGS) entry which is preliminary data.</text>
</comment>
<gene>
    <name evidence="1" type="ORF">NLI96_g8741</name>
</gene>
<proteinExistence type="predicted"/>
<name>A0AAD5YG01_9APHY</name>
<dbReference type="AlphaFoldDB" id="A0AAD5YG01"/>
<evidence type="ECO:0000313" key="1">
    <source>
        <dbReference type="EMBL" id="KAJ3479882.1"/>
    </source>
</evidence>
<protein>
    <recommendedName>
        <fullName evidence="3">Tetratricopeptide repeat protein</fullName>
    </recommendedName>
</protein>
<reference evidence="1" key="1">
    <citation type="submission" date="2022-07" db="EMBL/GenBank/DDBJ databases">
        <title>Genome Sequence of Physisporinus lineatus.</title>
        <authorList>
            <person name="Buettner E."/>
        </authorList>
    </citation>
    <scope>NUCLEOTIDE SEQUENCE</scope>
    <source>
        <strain evidence="1">VT162</strain>
    </source>
</reference>